<dbReference type="InterPro" id="IPR013320">
    <property type="entry name" value="ConA-like_dom_sf"/>
</dbReference>
<dbReference type="SUPFAM" id="SSF49899">
    <property type="entry name" value="Concanavalin A-like lectins/glucanases"/>
    <property type="match status" value="1"/>
</dbReference>
<comment type="caution">
    <text evidence="1">The sequence shown here is derived from an EMBL/GenBank/DDBJ whole genome shotgun (WGS) entry which is preliminary data.</text>
</comment>
<sequence length="90" mass="9772">MNYSKIRGPSLKGTLAEIGWTFVGVSYNEKSVAAQLWIDGNMVNSKGLPAKLDPKGSQSLTLGGKNFKGKISQLMLFNLTLTQEQVQGIK</sequence>
<name>A0AAD9QAQ7_ACRCE</name>
<protein>
    <submittedName>
        <fullName evidence="1">Uncharacterized protein</fullName>
    </submittedName>
</protein>
<proteinExistence type="predicted"/>
<evidence type="ECO:0000313" key="1">
    <source>
        <dbReference type="EMBL" id="KAK2557466.1"/>
    </source>
</evidence>
<feature type="non-terminal residue" evidence="1">
    <location>
        <position position="90"/>
    </location>
</feature>
<dbReference type="Proteomes" id="UP001249851">
    <property type="component" value="Unassembled WGS sequence"/>
</dbReference>
<dbReference type="Pfam" id="PF13385">
    <property type="entry name" value="Laminin_G_3"/>
    <property type="match status" value="1"/>
</dbReference>
<reference evidence="1" key="1">
    <citation type="journal article" date="2023" name="G3 (Bethesda)">
        <title>Whole genome assembly and annotation of the endangered Caribbean coral Acropora cervicornis.</title>
        <authorList>
            <person name="Selwyn J.D."/>
            <person name="Vollmer S.V."/>
        </authorList>
    </citation>
    <scope>NUCLEOTIDE SEQUENCE</scope>
    <source>
        <strain evidence="1">K2</strain>
    </source>
</reference>
<organism evidence="1 2">
    <name type="scientific">Acropora cervicornis</name>
    <name type="common">Staghorn coral</name>
    <dbReference type="NCBI Taxonomy" id="6130"/>
    <lineage>
        <taxon>Eukaryota</taxon>
        <taxon>Metazoa</taxon>
        <taxon>Cnidaria</taxon>
        <taxon>Anthozoa</taxon>
        <taxon>Hexacorallia</taxon>
        <taxon>Scleractinia</taxon>
        <taxon>Astrocoeniina</taxon>
        <taxon>Acroporidae</taxon>
        <taxon>Acropora</taxon>
    </lineage>
</organism>
<dbReference type="AlphaFoldDB" id="A0AAD9QAQ7"/>
<dbReference type="EMBL" id="JARQWQ010000049">
    <property type="protein sequence ID" value="KAK2557466.1"/>
    <property type="molecule type" value="Genomic_DNA"/>
</dbReference>
<gene>
    <name evidence="1" type="ORF">P5673_020199</name>
</gene>
<reference evidence="1" key="2">
    <citation type="journal article" date="2023" name="Science">
        <title>Genomic signatures of disease resistance in endangered staghorn corals.</title>
        <authorList>
            <person name="Vollmer S.V."/>
            <person name="Selwyn J.D."/>
            <person name="Despard B.A."/>
            <person name="Roesel C.L."/>
        </authorList>
    </citation>
    <scope>NUCLEOTIDE SEQUENCE</scope>
    <source>
        <strain evidence="1">K2</strain>
    </source>
</reference>
<evidence type="ECO:0000313" key="2">
    <source>
        <dbReference type="Proteomes" id="UP001249851"/>
    </source>
</evidence>
<dbReference type="Gene3D" id="2.60.120.200">
    <property type="match status" value="1"/>
</dbReference>
<keyword evidence="2" id="KW-1185">Reference proteome</keyword>
<accession>A0AAD9QAQ7</accession>